<evidence type="ECO:0000256" key="1">
    <source>
        <dbReference type="SAM" id="Phobius"/>
    </source>
</evidence>
<evidence type="ECO:0000313" key="3">
    <source>
        <dbReference type="Proteomes" id="UP000229615"/>
    </source>
</evidence>
<proteinExistence type="predicted"/>
<protein>
    <submittedName>
        <fullName evidence="2">Uncharacterized protein</fullName>
    </submittedName>
</protein>
<dbReference type="Proteomes" id="UP000229615">
    <property type="component" value="Unassembled WGS sequence"/>
</dbReference>
<accession>A0A2H0UQ90</accession>
<keyword evidence="1" id="KW-0472">Membrane</keyword>
<evidence type="ECO:0000313" key="2">
    <source>
        <dbReference type="EMBL" id="PIR88538.1"/>
    </source>
</evidence>
<organism evidence="2 3">
    <name type="scientific">Candidatus Harrisonbacteria bacterium CG10_big_fil_rev_8_21_14_0_10_44_23</name>
    <dbReference type="NCBI Taxonomy" id="1974585"/>
    <lineage>
        <taxon>Bacteria</taxon>
        <taxon>Candidatus Harrisoniibacteriota</taxon>
    </lineage>
</organism>
<feature type="transmembrane region" description="Helical" evidence="1">
    <location>
        <begin position="20"/>
        <end position="41"/>
    </location>
</feature>
<dbReference type="AlphaFoldDB" id="A0A2H0UQ90"/>
<name>A0A2H0UQ90_9BACT</name>
<reference evidence="3" key="1">
    <citation type="submission" date="2017-09" db="EMBL/GenBank/DDBJ databases">
        <title>Depth-based differentiation of microbial function through sediment-hosted aquifers and enrichment of novel symbionts in the deep terrestrial subsurface.</title>
        <authorList>
            <person name="Probst A.J."/>
            <person name="Ladd B."/>
            <person name="Jarett J.K."/>
            <person name="Geller-Mcgrath D.E."/>
            <person name="Sieber C.M.K."/>
            <person name="Emerson J.B."/>
            <person name="Anantharaman K."/>
            <person name="Thomas B.C."/>
            <person name="Malmstrom R."/>
            <person name="Stieglmeier M."/>
            <person name="Klingl A."/>
            <person name="Woyke T."/>
            <person name="Ryan C.M."/>
            <person name="Banfield J.F."/>
        </authorList>
    </citation>
    <scope>NUCLEOTIDE SEQUENCE [LARGE SCALE GENOMIC DNA]</scope>
</reference>
<keyword evidence="1" id="KW-1133">Transmembrane helix</keyword>
<gene>
    <name evidence="2" type="ORF">COU09_01665</name>
</gene>
<keyword evidence="1" id="KW-0812">Transmembrane</keyword>
<comment type="caution">
    <text evidence="2">The sequence shown here is derived from an EMBL/GenBank/DDBJ whole genome shotgun (WGS) entry which is preliminary data.</text>
</comment>
<sequence length="146" mass="15342">MVNLKKLLKKINGVASLPTILLFGALLIEVAIASTLLIYYLNTSVYGTRLANEALLAAQSGVDDAIVKIILDKDCPNASCASNYTLTVGQREADVTICKDTCSGSGTTQITSVGSAFTKKHQLIAIVNIDPVTGELSVTSVLDTPL</sequence>
<dbReference type="EMBL" id="PFBB01000017">
    <property type="protein sequence ID" value="PIR88538.1"/>
    <property type="molecule type" value="Genomic_DNA"/>
</dbReference>